<keyword evidence="3" id="KW-1185">Reference proteome</keyword>
<accession>A0A847RW19</accession>
<name>A0A847RW19_9NEIS</name>
<dbReference type="EMBL" id="JABAIM010000001">
    <property type="protein sequence ID" value="NLR74011.1"/>
    <property type="molecule type" value="Genomic_DNA"/>
</dbReference>
<evidence type="ECO:0000313" key="3">
    <source>
        <dbReference type="Proteomes" id="UP000587991"/>
    </source>
</evidence>
<feature type="transmembrane region" description="Helical" evidence="1">
    <location>
        <begin position="223"/>
        <end position="241"/>
    </location>
</feature>
<organism evidence="2 3">
    <name type="scientific">Leeia aquatica</name>
    <dbReference type="NCBI Taxonomy" id="2725557"/>
    <lineage>
        <taxon>Bacteria</taxon>
        <taxon>Pseudomonadati</taxon>
        <taxon>Pseudomonadota</taxon>
        <taxon>Betaproteobacteria</taxon>
        <taxon>Neisseriales</taxon>
        <taxon>Leeiaceae</taxon>
        <taxon>Leeia</taxon>
    </lineage>
</organism>
<reference evidence="2 3" key="1">
    <citation type="submission" date="2020-04" db="EMBL/GenBank/DDBJ databases">
        <title>Draft genome of Leeia sp. IMCC25680.</title>
        <authorList>
            <person name="Song J."/>
            <person name="Cho J.-C."/>
        </authorList>
    </citation>
    <scope>NUCLEOTIDE SEQUENCE [LARGE SCALE GENOMIC DNA]</scope>
    <source>
        <strain evidence="2 3">IMCC25680</strain>
    </source>
</reference>
<proteinExistence type="predicted"/>
<keyword evidence="1" id="KW-0812">Transmembrane</keyword>
<protein>
    <submittedName>
        <fullName evidence="2">Uncharacterized protein</fullName>
    </submittedName>
</protein>
<keyword evidence="1" id="KW-0472">Membrane</keyword>
<evidence type="ECO:0000313" key="2">
    <source>
        <dbReference type="EMBL" id="NLR74011.1"/>
    </source>
</evidence>
<keyword evidence="1" id="KW-1133">Transmembrane helix</keyword>
<dbReference type="RefSeq" id="WP_168875657.1">
    <property type="nucleotide sequence ID" value="NZ_JABAIM010000001.1"/>
</dbReference>
<gene>
    <name evidence="2" type="ORF">HF682_02405</name>
</gene>
<sequence length="249" mass="29065">MLRRFVAVWFWGSLLLLLISAFMRESLLGVQQWRPELAQAPVQDTTYKAPFTTRVKGIDYRIQPRFDYDLYGLVVSRHDSDAWWDYVHRESNDNLNLMDLCVVWGHNLKNGVFRKLDYHNDQWTCWVSSGNGETWQQFDGSSLSNNHILTDQHSLARQLRKVRIGDQIRLQGYLADYTTVVNGNPTFTRRSSTVRTDTGNGACEVFFVESMQLLEAGNRDWRILFWVMLVLFPLSIVAWFLRPAHVEEA</sequence>
<comment type="caution">
    <text evidence="2">The sequence shown here is derived from an EMBL/GenBank/DDBJ whole genome shotgun (WGS) entry which is preliminary data.</text>
</comment>
<dbReference type="AlphaFoldDB" id="A0A847RW19"/>
<evidence type="ECO:0000256" key="1">
    <source>
        <dbReference type="SAM" id="Phobius"/>
    </source>
</evidence>
<dbReference type="Proteomes" id="UP000587991">
    <property type="component" value="Unassembled WGS sequence"/>
</dbReference>